<dbReference type="Proteomes" id="UP000594430">
    <property type="component" value="Plasmid pVIM-24-ZDHY414"/>
</dbReference>
<dbReference type="RefSeq" id="WP_084851281.1">
    <property type="nucleotide sequence ID" value="NZ_CP064945.1"/>
</dbReference>
<evidence type="ECO:0000313" key="2">
    <source>
        <dbReference type="Proteomes" id="UP000594430"/>
    </source>
</evidence>
<accession>A0A7S9Q5I0</accession>
<name>A0A7S9Q5I0_9PSED</name>
<organism evidence="1 2">
    <name type="scientific">Pseudomonas fulva</name>
    <dbReference type="NCBI Taxonomy" id="47880"/>
    <lineage>
        <taxon>Bacteria</taxon>
        <taxon>Pseudomonadati</taxon>
        <taxon>Pseudomonadota</taxon>
        <taxon>Gammaproteobacteria</taxon>
        <taxon>Pseudomonadales</taxon>
        <taxon>Pseudomonadaceae</taxon>
        <taxon>Pseudomonas</taxon>
    </lineage>
</organism>
<keyword evidence="1" id="KW-0614">Plasmid</keyword>
<dbReference type="EMBL" id="CP064948">
    <property type="protein sequence ID" value="QPH51778.1"/>
    <property type="molecule type" value="Genomic_DNA"/>
</dbReference>
<gene>
    <name evidence="1" type="ORF">IZU98_26310</name>
</gene>
<proteinExistence type="predicted"/>
<sequence>MESLAEIKQTWSPLQFPSAPLSALTIPKVTAAVQSGISAIFMHERGYLVDHQGHSAMCLEALQGGLLNDSDLTPLEHYPNGYGLHLVTKKLVKGIESRIEFTRDGALPDASRIDYELSRELVDVTYASGIALAVAEAGLLHDSVLAPIISLGSDCGYDLLNAAKSALDTLWPEAQRQSRNVSKGEVFTHTPFSVTISGNELHLDALDRNCFYLSWPELTQDFLEMHILLSKTLDAMNTYIMPFHTPASAFGCWGQYSFAISESYEGVKDEITGKSQKEILEFLTQLEDHTDLGWLAEDLEPDADDDSELEAFERVAATLWQMDDVERNFKYHLAQGADAENGKAELSELLLQAQEISGSDTKHSALAVVLADALEACLMRFDGHTRIDSLIPTDDEGDEDSGGYETSPNRFFDCVWVLADERHERLHIDAVQSLNIEVEENGPGSAILPLSSGELVAQVTIPIMERTNECLALLRRIQLSLEEPTNA</sequence>
<reference evidence="1 2" key="1">
    <citation type="submission" date="2020-11" db="EMBL/GenBank/DDBJ databases">
        <title>Pseudomonas fulva producing VIM-24.</title>
        <authorList>
            <person name="Liu S."/>
        </authorList>
    </citation>
    <scope>NUCLEOTIDE SEQUENCE [LARGE SCALE GENOMIC DNA]</scope>
    <source>
        <strain evidence="1 2">ZDHY414</strain>
        <plasmid evidence="1 2">pVIM-24-ZDHY414</plasmid>
    </source>
</reference>
<geneLocation type="plasmid" evidence="1 2">
    <name>pVIM-24-ZDHY414</name>
</geneLocation>
<evidence type="ECO:0000313" key="1">
    <source>
        <dbReference type="EMBL" id="QPH51778.1"/>
    </source>
</evidence>
<dbReference type="AlphaFoldDB" id="A0A7S9Q5I0"/>
<protein>
    <submittedName>
        <fullName evidence="1">Uncharacterized protein</fullName>
    </submittedName>
</protein>